<evidence type="ECO:0000256" key="1">
    <source>
        <dbReference type="SAM" id="Phobius"/>
    </source>
</evidence>
<dbReference type="RefSeq" id="WP_163455942.1">
    <property type="nucleotide sequence ID" value="NZ_JAAGOH010000002.1"/>
</dbReference>
<dbReference type="InterPro" id="IPR009936">
    <property type="entry name" value="DUF1468"/>
</dbReference>
<protein>
    <submittedName>
        <fullName evidence="3">Tripartite tricarboxylate transporter TctB family protein</fullName>
    </submittedName>
</protein>
<dbReference type="AlphaFoldDB" id="A0A7C9PF15"/>
<reference evidence="3 4" key="1">
    <citation type="submission" date="2020-02" db="EMBL/GenBank/DDBJ databases">
        <title>Ideonella bacterium strain TBM-1.</title>
        <authorList>
            <person name="Chen W.-M."/>
        </authorList>
    </citation>
    <scope>NUCLEOTIDE SEQUENCE [LARGE SCALE GENOMIC DNA]</scope>
    <source>
        <strain evidence="3 4">TBM-1</strain>
    </source>
</reference>
<proteinExistence type="predicted"/>
<organism evidence="3 4">
    <name type="scientific">Ideonella livida</name>
    <dbReference type="NCBI Taxonomy" id="2707176"/>
    <lineage>
        <taxon>Bacteria</taxon>
        <taxon>Pseudomonadati</taxon>
        <taxon>Pseudomonadota</taxon>
        <taxon>Betaproteobacteria</taxon>
        <taxon>Burkholderiales</taxon>
        <taxon>Sphaerotilaceae</taxon>
        <taxon>Ideonella</taxon>
    </lineage>
</organism>
<dbReference type="EMBL" id="JAAGOH010000002">
    <property type="protein sequence ID" value="NDY90089.1"/>
    <property type="molecule type" value="Genomic_DNA"/>
</dbReference>
<feature type="transmembrane region" description="Helical" evidence="1">
    <location>
        <begin position="9"/>
        <end position="27"/>
    </location>
</feature>
<feature type="transmembrane region" description="Helical" evidence="1">
    <location>
        <begin position="39"/>
        <end position="59"/>
    </location>
</feature>
<gene>
    <name evidence="3" type="ORF">G3A44_02660</name>
</gene>
<evidence type="ECO:0000313" key="3">
    <source>
        <dbReference type="EMBL" id="NDY90089.1"/>
    </source>
</evidence>
<evidence type="ECO:0000313" key="4">
    <source>
        <dbReference type="Proteomes" id="UP000484255"/>
    </source>
</evidence>
<keyword evidence="1" id="KW-0472">Membrane</keyword>
<evidence type="ECO:0000259" key="2">
    <source>
        <dbReference type="Pfam" id="PF07331"/>
    </source>
</evidence>
<dbReference type="Proteomes" id="UP000484255">
    <property type="component" value="Unassembled WGS sequence"/>
</dbReference>
<sequence length="157" mass="16556">MRIKSQRDFWSGLMFIAIGVAFAWGATEYSFGSSARPGPGYFPFGLGILMAVLGAIVTFKALTVETVDGDPIGAFAWRPLVIIIGSVIAFGFLLPRAGMLVSLPLLVLVSSLASDEHTWKGSIINAVVLTAMSYGVFVVGLKLTIPVLPAFMTATGA</sequence>
<feature type="domain" description="DUF1468" evidence="2">
    <location>
        <begin position="10"/>
        <end position="146"/>
    </location>
</feature>
<dbReference type="Pfam" id="PF07331">
    <property type="entry name" value="TctB"/>
    <property type="match status" value="1"/>
</dbReference>
<keyword evidence="4" id="KW-1185">Reference proteome</keyword>
<name>A0A7C9PF15_9BURK</name>
<accession>A0A7C9PF15</accession>
<keyword evidence="1" id="KW-1133">Transmembrane helix</keyword>
<comment type="caution">
    <text evidence="3">The sequence shown here is derived from an EMBL/GenBank/DDBJ whole genome shotgun (WGS) entry which is preliminary data.</text>
</comment>
<feature type="transmembrane region" description="Helical" evidence="1">
    <location>
        <begin position="80"/>
        <end position="103"/>
    </location>
</feature>
<keyword evidence="1" id="KW-0812">Transmembrane</keyword>
<feature type="transmembrane region" description="Helical" evidence="1">
    <location>
        <begin position="123"/>
        <end position="143"/>
    </location>
</feature>